<dbReference type="PANTHER" id="PTHR36193">
    <property type="entry name" value="PHISTB DOMAIN-CONTAINING RESA-LIKE PROTEIN 1"/>
    <property type="match status" value="1"/>
</dbReference>
<dbReference type="Pfam" id="PF13891">
    <property type="entry name" value="zf-C3HC3H_KANSL2"/>
    <property type="match status" value="1"/>
</dbReference>
<keyword evidence="6" id="KW-1185">Reference proteome</keyword>
<feature type="region of interest" description="Disordered" evidence="3">
    <location>
        <begin position="18"/>
        <end position="56"/>
    </location>
</feature>
<protein>
    <recommendedName>
        <fullName evidence="4">KANL2-like probable zinc-finger domain-containing protein</fullName>
    </recommendedName>
</protein>
<evidence type="ECO:0000256" key="2">
    <source>
        <dbReference type="ARBA" id="ARBA00023242"/>
    </source>
</evidence>
<organism evidence="5 6">
    <name type="scientific">Lucilia cuprina</name>
    <name type="common">Green bottle fly</name>
    <name type="synonym">Australian sheep blowfly</name>
    <dbReference type="NCBI Taxonomy" id="7375"/>
    <lineage>
        <taxon>Eukaryota</taxon>
        <taxon>Metazoa</taxon>
        <taxon>Ecdysozoa</taxon>
        <taxon>Arthropoda</taxon>
        <taxon>Hexapoda</taxon>
        <taxon>Insecta</taxon>
        <taxon>Pterygota</taxon>
        <taxon>Neoptera</taxon>
        <taxon>Endopterygota</taxon>
        <taxon>Diptera</taxon>
        <taxon>Brachycera</taxon>
        <taxon>Muscomorpha</taxon>
        <taxon>Oestroidea</taxon>
        <taxon>Calliphoridae</taxon>
        <taxon>Luciliinae</taxon>
        <taxon>Lucilia</taxon>
    </lineage>
</organism>
<keyword evidence="2" id="KW-0539">Nucleus</keyword>
<gene>
    <name evidence="5" type="ORF">FF38_05217</name>
</gene>
<comment type="subcellular location">
    <subcellularLocation>
        <location evidence="1">Nucleus</location>
    </subcellularLocation>
</comment>
<feature type="compositionally biased region" description="Polar residues" evidence="3">
    <location>
        <begin position="886"/>
        <end position="900"/>
    </location>
</feature>
<evidence type="ECO:0000259" key="4">
    <source>
        <dbReference type="Pfam" id="PF13891"/>
    </source>
</evidence>
<dbReference type="Proteomes" id="UP000037069">
    <property type="component" value="Unassembled WGS sequence"/>
</dbReference>
<feature type="compositionally biased region" description="Low complexity" evidence="3">
    <location>
        <begin position="1067"/>
        <end position="1082"/>
    </location>
</feature>
<dbReference type="EMBL" id="JRES01000634">
    <property type="protein sequence ID" value="KNC29725.1"/>
    <property type="molecule type" value="Genomic_DNA"/>
</dbReference>
<dbReference type="GO" id="GO:0005634">
    <property type="term" value="C:nucleus"/>
    <property type="evidence" value="ECO:0007669"/>
    <property type="project" value="UniProtKB-SubCell"/>
</dbReference>
<feature type="compositionally biased region" description="Pro residues" evidence="3">
    <location>
        <begin position="461"/>
        <end position="474"/>
    </location>
</feature>
<dbReference type="OMA" id="IGIGNRC"/>
<feature type="region of interest" description="Disordered" evidence="3">
    <location>
        <begin position="455"/>
        <end position="480"/>
    </location>
</feature>
<feature type="region of interest" description="Disordered" evidence="3">
    <location>
        <begin position="858"/>
        <end position="992"/>
    </location>
</feature>
<dbReference type="PANTHER" id="PTHR36193:SF23">
    <property type="entry name" value="PHISTB DOMAIN-CONTAINING RESA-LIKE PROTEIN 1"/>
    <property type="match status" value="1"/>
</dbReference>
<reference evidence="5 6" key="1">
    <citation type="journal article" date="2015" name="Nat. Commun.">
        <title>Lucilia cuprina genome unlocks parasitic fly biology to underpin future interventions.</title>
        <authorList>
            <person name="Anstead C.A."/>
            <person name="Korhonen P.K."/>
            <person name="Young N.D."/>
            <person name="Hall R.S."/>
            <person name="Jex A.R."/>
            <person name="Murali S.C."/>
            <person name="Hughes D.S."/>
            <person name="Lee S.F."/>
            <person name="Perry T."/>
            <person name="Stroehlein A.J."/>
            <person name="Ansell B.R."/>
            <person name="Breugelmans B."/>
            <person name="Hofmann A."/>
            <person name="Qu J."/>
            <person name="Dugan S."/>
            <person name="Lee S.L."/>
            <person name="Chao H."/>
            <person name="Dinh H."/>
            <person name="Han Y."/>
            <person name="Doddapaneni H.V."/>
            <person name="Worley K.C."/>
            <person name="Muzny D.M."/>
            <person name="Ioannidis P."/>
            <person name="Waterhouse R.M."/>
            <person name="Zdobnov E.M."/>
            <person name="James P.J."/>
            <person name="Bagnall N.H."/>
            <person name="Kotze A.C."/>
            <person name="Gibbs R.A."/>
            <person name="Richards S."/>
            <person name="Batterham P."/>
            <person name="Gasser R.B."/>
        </authorList>
    </citation>
    <scope>NUCLEOTIDE SEQUENCE [LARGE SCALE GENOMIC DNA]</scope>
    <source>
        <strain evidence="5 6">LS</strain>
        <tissue evidence="5">Full body</tissue>
    </source>
</reference>
<feature type="region of interest" description="Disordered" evidence="3">
    <location>
        <begin position="1033"/>
        <end position="1052"/>
    </location>
</feature>
<feature type="region of interest" description="Disordered" evidence="3">
    <location>
        <begin position="1151"/>
        <end position="1178"/>
    </location>
</feature>
<accession>A0A0L0CBU6</accession>
<feature type="compositionally biased region" description="Low complexity" evidence="3">
    <location>
        <begin position="1043"/>
        <end position="1052"/>
    </location>
</feature>
<evidence type="ECO:0000313" key="5">
    <source>
        <dbReference type="EMBL" id="KNC29725.1"/>
    </source>
</evidence>
<evidence type="ECO:0000313" key="6">
    <source>
        <dbReference type="Proteomes" id="UP000037069"/>
    </source>
</evidence>
<feature type="compositionally biased region" description="Low complexity" evidence="3">
    <location>
        <begin position="945"/>
        <end position="992"/>
    </location>
</feature>
<sequence>MSCQQASRFITNCSNINHNNNNTHSNRNNHNNSNCKSLNNLSNNNNNNSNNIIKGNRNTRGVTVQQEDPYVFTESVPTTPPILFNTQKTRTRLNDLTSAATLSIGKLQQQQQKLPLTETNGKITTNSLKTQASFLSSSSSSSTASSITTTNTCIAPTSKTNVIQSLTITATNNNNNNNSNNSNSKKLTNVCIVRPQLQQQQPNYHHHHHQNYANATSLPSSVYEGDLKSISPPPLYTPPTPSLWQTPLLLESPAPQVTNVVVSPKPTITTTTTTTTSQTTSVMGCVTPTVQTVGSTTTIMNPSLTTTAMAKVAPIIVHTPFAQSHTPPPPAQSPNQQQCLPPSKFHNHTLAQHLHKVECLKKSKKSTETEVIHCTDNIKAITEAVPSSFNAPIKAASLKTLDIAGSGSAGVTVKHSENEDLNEIPVNVIFRMAMVAQQNEKSSNNIQFVKPQTDIDLLKPSPTPPPQPPPPPSSPHTTQLKTNMNKKLSIPASITIATNQVIKQQQSKQQINTSSIQNNATTTALNSQQQQQTANSKTVTAAAATVNDDSKITTNSESLTKIINGDTTPTTNLKTKTSTHITNKTRKTNNALNTIATINLNYDLPYNWQMGCSTTKGAVAIVKMSQHHIDLDTTHLATATGLPYCLQQYWLNPYDLRKSCDLLLMDDKPLNRSIAREERIALYKRQLRRQAMQLISTRSLQKLPIQLARRRLMCVDRLLRKYQHSEQNKKELPANVKRCCVNGCDAYTLEMASHCQQHIVYNSAQHAFLPCTAKFADNTQCRVPVFDIAHDLPLCMEHARKRDAYNRLLYEQRPRKISTNPHIMNESKLLANNSSNNDTVMMGEGNVAEAGGVLVKTQTQYQHKQKPQKQQQKQQQQQHILQQLPANNNSNNGKRPTLVNQAARKRKITTVGLTGNPVGRPQKRVKKSLEKSAAAPVIHQQMPRLTATSLKRKSSTTSLESIASNSQHSTTSSTSQQQQQQPQQQYQRQQTQQLQNLYGLNSSTTTNSSLPPPALAPLSGLVGHGFPQHLFSFGHDNYHHQNHTQQQQQQQLHPILNLNDKHSFSLTTSNTNTATPATTASTPTELKDFISQFSLAAQKQAQADSSNDVNLLNTNSNSNFTSSGMGSTTSLPTADDFLTQDMLSICENSSASSADTGLGGLSDPELMLGGPEDDIPLGDTHLLEEHDLENVLNSLPEDAFKELFTTVHQDESDEIERAIELADKHLKTLQQTIGSELGDFLDFNDDMLMDNGDLCNGSTANNILDTTALFIGSGGGGVAVGATIGSNSTQVGGGGAVIGTADIRGLVQT</sequence>
<feature type="region of interest" description="Disordered" evidence="3">
    <location>
        <begin position="1062"/>
        <end position="1082"/>
    </location>
</feature>
<comment type="caution">
    <text evidence="5">The sequence shown here is derived from an EMBL/GenBank/DDBJ whole genome shotgun (WGS) entry which is preliminary data.</text>
</comment>
<dbReference type="OrthoDB" id="10038011at2759"/>
<proteinExistence type="predicted"/>
<feature type="compositionally biased region" description="Low complexity" evidence="3">
    <location>
        <begin position="858"/>
        <end position="885"/>
    </location>
</feature>
<name>A0A0L0CBU6_LUCCU</name>
<dbReference type="STRING" id="7375.A0A0L0CBU6"/>
<evidence type="ECO:0000256" key="3">
    <source>
        <dbReference type="SAM" id="MobiDB-lite"/>
    </source>
</evidence>
<dbReference type="InterPro" id="IPR025927">
    <property type="entry name" value="Znf_KANL2-like"/>
</dbReference>
<feature type="domain" description="KANL2-like probable zinc-finger" evidence="4">
    <location>
        <begin position="740"/>
        <end position="799"/>
    </location>
</feature>
<evidence type="ECO:0000256" key="1">
    <source>
        <dbReference type="ARBA" id="ARBA00004123"/>
    </source>
</evidence>